<dbReference type="PRINTS" id="PR00420">
    <property type="entry name" value="RNGMNOXGNASE"/>
</dbReference>
<dbReference type="PANTHER" id="PTHR46865">
    <property type="entry name" value="OXIDOREDUCTASE-RELATED"/>
    <property type="match status" value="1"/>
</dbReference>
<dbReference type="InterPro" id="IPR051704">
    <property type="entry name" value="FAD_aromatic-hydroxylase"/>
</dbReference>
<dbReference type="SUPFAM" id="SSF51905">
    <property type="entry name" value="FAD/NAD(P)-binding domain"/>
    <property type="match status" value="1"/>
</dbReference>
<dbReference type="AlphaFoldDB" id="A0A8J7V3H0"/>
<keyword evidence="1" id="KW-0812">Transmembrane</keyword>
<sequence length="407" mass="42927">MAAKGDIRADGVVVVGAGIAGLTAAVVLGRAGVPVTLVERDAEMRGGGFLVSLSGEAHAVADRLGILDDVTARIHRITRSSYHDARGRRLLALDYGRLFGSLPVIQPMRNDLAKALMAALPDGVALHRGVTVTALDREETGIRLKLNDGSALRAAAVIGADGVHSATRALAFDGLAGHAPIRHDLGLFCAAYRLPNALGLDREFRTYMERARYMAIFQTASGDTKPEAAGAGEAETGEAGAVFVWAETAPAPPEEPAARADLLARAFTGAPKATATALAHGPRGRSFYMDRLSQIELPHWHAGRVALVGDAAHCLTLFSGRGAAAALTGAARLANAMLARPEDPAAAFAAVEGARKPILDAMQRATRAAVKWYVPRSAVIEAARNNAMRFLPRVAFERHFRAKYDSV</sequence>
<comment type="caution">
    <text evidence="3">The sequence shown here is derived from an EMBL/GenBank/DDBJ whole genome shotgun (WGS) entry which is preliminary data.</text>
</comment>
<dbReference type="Gene3D" id="3.30.9.10">
    <property type="entry name" value="D-Amino Acid Oxidase, subunit A, domain 2"/>
    <property type="match status" value="1"/>
</dbReference>
<keyword evidence="3" id="KW-0503">Monooxygenase</keyword>
<dbReference type="Proteomes" id="UP000672602">
    <property type="component" value="Unassembled WGS sequence"/>
</dbReference>
<protein>
    <submittedName>
        <fullName evidence="3">FAD-dependent monooxygenase</fullName>
    </submittedName>
</protein>
<dbReference type="GO" id="GO:0071949">
    <property type="term" value="F:FAD binding"/>
    <property type="evidence" value="ECO:0007669"/>
    <property type="project" value="InterPro"/>
</dbReference>
<proteinExistence type="predicted"/>
<reference evidence="3" key="1">
    <citation type="submission" date="2021-04" db="EMBL/GenBank/DDBJ databases">
        <authorList>
            <person name="Zhang D.-C."/>
        </authorList>
    </citation>
    <scope>NUCLEOTIDE SEQUENCE</scope>
    <source>
        <strain evidence="3">CGMCC 1.15697</strain>
    </source>
</reference>
<evidence type="ECO:0000313" key="3">
    <source>
        <dbReference type="EMBL" id="MBP5858236.1"/>
    </source>
</evidence>
<feature type="transmembrane region" description="Helical" evidence="1">
    <location>
        <begin position="12"/>
        <end position="33"/>
    </location>
</feature>
<keyword evidence="1" id="KW-0472">Membrane</keyword>
<dbReference type="InterPro" id="IPR002938">
    <property type="entry name" value="FAD-bd"/>
</dbReference>
<keyword evidence="1" id="KW-1133">Transmembrane helix</keyword>
<keyword evidence="3" id="KW-0560">Oxidoreductase</keyword>
<evidence type="ECO:0000313" key="4">
    <source>
        <dbReference type="Proteomes" id="UP000672602"/>
    </source>
</evidence>
<dbReference type="Gene3D" id="3.50.50.60">
    <property type="entry name" value="FAD/NAD(P)-binding domain"/>
    <property type="match status" value="1"/>
</dbReference>
<dbReference type="EMBL" id="JAGMWN010000006">
    <property type="protein sequence ID" value="MBP5858236.1"/>
    <property type="molecule type" value="Genomic_DNA"/>
</dbReference>
<evidence type="ECO:0000259" key="2">
    <source>
        <dbReference type="Pfam" id="PF01494"/>
    </source>
</evidence>
<name>A0A8J7V3H0_9PROT</name>
<keyword evidence="4" id="KW-1185">Reference proteome</keyword>
<dbReference type="RefSeq" id="WP_210682797.1">
    <property type="nucleotide sequence ID" value="NZ_JAGMWN010000006.1"/>
</dbReference>
<feature type="domain" description="FAD-binding" evidence="2">
    <location>
        <begin position="12"/>
        <end position="338"/>
    </location>
</feature>
<organism evidence="3 4">
    <name type="scientific">Marivibrio halodurans</name>
    <dbReference type="NCBI Taxonomy" id="2039722"/>
    <lineage>
        <taxon>Bacteria</taxon>
        <taxon>Pseudomonadati</taxon>
        <taxon>Pseudomonadota</taxon>
        <taxon>Alphaproteobacteria</taxon>
        <taxon>Rhodospirillales</taxon>
        <taxon>Rhodospirillaceae</taxon>
        <taxon>Marivibrio</taxon>
    </lineage>
</organism>
<evidence type="ECO:0000256" key="1">
    <source>
        <dbReference type="SAM" id="Phobius"/>
    </source>
</evidence>
<gene>
    <name evidence="3" type="ORF">KAJ83_14545</name>
</gene>
<accession>A0A8J7V3H0</accession>
<dbReference type="GO" id="GO:0004497">
    <property type="term" value="F:monooxygenase activity"/>
    <property type="evidence" value="ECO:0007669"/>
    <property type="project" value="UniProtKB-KW"/>
</dbReference>
<dbReference type="InterPro" id="IPR036188">
    <property type="entry name" value="FAD/NAD-bd_sf"/>
</dbReference>
<dbReference type="Pfam" id="PF01494">
    <property type="entry name" value="FAD_binding_3"/>
    <property type="match status" value="1"/>
</dbReference>